<name>A0A6H5I1L3_9HYME</name>
<feature type="region of interest" description="Disordered" evidence="1">
    <location>
        <begin position="1"/>
        <end position="73"/>
    </location>
</feature>
<evidence type="ECO:0000313" key="3">
    <source>
        <dbReference type="Proteomes" id="UP000479190"/>
    </source>
</evidence>
<gene>
    <name evidence="2" type="ORF">TBRA_LOCUS498</name>
</gene>
<dbReference type="AlphaFoldDB" id="A0A6H5I1L3"/>
<feature type="compositionally biased region" description="Low complexity" evidence="1">
    <location>
        <begin position="1"/>
        <end position="12"/>
    </location>
</feature>
<organism evidence="2 3">
    <name type="scientific">Trichogramma brassicae</name>
    <dbReference type="NCBI Taxonomy" id="86971"/>
    <lineage>
        <taxon>Eukaryota</taxon>
        <taxon>Metazoa</taxon>
        <taxon>Ecdysozoa</taxon>
        <taxon>Arthropoda</taxon>
        <taxon>Hexapoda</taxon>
        <taxon>Insecta</taxon>
        <taxon>Pterygota</taxon>
        <taxon>Neoptera</taxon>
        <taxon>Endopterygota</taxon>
        <taxon>Hymenoptera</taxon>
        <taxon>Apocrita</taxon>
        <taxon>Proctotrupomorpha</taxon>
        <taxon>Chalcidoidea</taxon>
        <taxon>Trichogrammatidae</taxon>
        <taxon>Trichogramma</taxon>
    </lineage>
</organism>
<feature type="compositionally biased region" description="Basic and acidic residues" evidence="1">
    <location>
        <begin position="115"/>
        <end position="124"/>
    </location>
</feature>
<proteinExistence type="predicted"/>
<dbReference type="EMBL" id="CADCXV010000114">
    <property type="protein sequence ID" value="CAB0028301.1"/>
    <property type="molecule type" value="Genomic_DNA"/>
</dbReference>
<feature type="compositionally biased region" description="Polar residues" evidence="1">
    <location>
        <begin position="28"/>
        <end position="47"/>
    </location>
</feature>
<keyword evidence="3" id="KW-1185">Reference proteome</keyword>
<protein>
    <submittedName>
        <fullName evidence="2">Uncharacterized protein</fullName>
    </submittedName>
</protein>
<sequence length="368" mass="41069">MGGWAWWRSRGWSGKERGRSGERRTRGQSPSALAGTTLSTQDSVTVRSRSDSGDEVSSGQFSSMEYIEGSGKRTVPLSDLLLPDWHKSKKGRTIDDGSTQEYVGTGDGRSDVTTVDEKVRKDSSEVVEEVEEIAVEENGEGGGHDKIYSKDRRTQQVMLANAKKKEERLREKGLGQADRNEDPLAEMYSISRDLAHYMALEASKIPKMAAAQVGVRVSALQNLVSSLVAENSALKARLEEKERVEEQLWARMSEMCSRGEVAVSQREPLVQQEEERTPVRRSYAVVVRGKGMKEGKDVQSKLERVEKGMGLKVKGVRSMKEGRVLVELADEAERKRMLEDRRLREAGLRVEKPKTFHLSSLSAPCQKA</sequence>
<feature type="region of interest" description="Disordered" evidence="1">
    <location>
        <begin position="87"/>
        <end position="129"/>
    </location>
</feature>
<evidence type="ECO:0000256" key="1">
    <source>
        <dbReference type="SAM" id="MobiDB-lite"/>
    </source>
</evidence>
<feature type="compositionally biased region" description="Basic and acidic residues" evidence="1">
    <location>
        <begin position="13"/>
        <end position="25"/>
    </location>
</feature>
<reference evidence="2 3" key="1">
    <citation type="submission" date="2020-02" db="EMBL/GenBank/DDBJ databases">
        <authorList>
            <person name="Ferguson B K."/>
        </authorList>
    </citation>
    <scope>NUCLEOTIDE SEQUENCE [LARGE SCALE GENOMIC DNA]</scope>
</reference>
<accession>A0A6H5I1L3</accession>
<dbReference type="Proteomes" id="UP000479190">
    <property type="component" value="Unassembled WGS sequence"/>
</dbReference>
<evidence type="ECO:0000313" key="2">
    <source>
        <dbReference type="EMBL" id="CAB0028301.1"/>
    </source>
</evidence>